<accession>A0A8K0PC70</accession>
<dbReference type="EMBL" id="KZ309293">
    <property type="protein sequence ID" value="KAG8238159.1"/>
    <property type="molecule type" value="Genomic_DNA"/>
</dbReference>
<evidence type="ECO:0000313" key="1">
    <source>
        <dbReference type="EMBL" id="KAG8238159.1"/>
    </source>
</evidence>
<reference evidence="1" key="1">
    <citation type="submission" date="2013-04" db="EMBL/GenBank/DDBJ databases">
        <authorList>
            <person name="Qu J."/>
            <person name="Murali S.C."/>
            <person name="Bandaranaike D."/>
            <person name="Bellair M."/>
            <person name="Blankenburg K."/>
            <person name="Chao H."/>
            <person name="Dinh H."/>
            <person name="Doddapaneni H."/>
            <person name="Downs B."/>
            <person name="Dugan-Rocha S."/>
            <person name="Elkadiri S."/>
            <person name="Gnanaolivu R.D."/>
            <person name="Hernandez B."/>
            <person name="Javaid M."/>
            <person name="Jayaseelan J.C."/>
            <person name="Lee S."/>
            <person name="Li M."/>
            <person name="Ming W."/>
            <person name="Munidasa M."/>
            <person name="Muniz J."/>
            <person name="Nguyen L."/>
            <person name="Ongeri F."/>
            <person name="Osuji N."/>
            <person name="Pu L.-L."/>
            <person name="Puazo M."/>
            <person name="Qu C."/>
            <person name="Quiroz J."/>
            <person name="Raj R."/>
            <person name="Weissenberger G."/>
            <person name="Xin Y."/>
            <person name="Zou X."/>
            <person name="Han Y."/>
            <person name="Richards S."/>
            <person name="Worley K."/>
            <person name="Muzny D."/>
            <person name="Gibbs R."/>
        </authorList>
    </citation>
    <scope>NUCLEOTIDE SEQUENCE</scope>
    <source>
        <strain evidence="1">Sampled in the wild</strain>
    </source>
</reference>
<protein>
    <submittedName>
        <fullName evidence="1">Uncharacterized protein</fullName>
    </submittedName>
</protein>
<gene>
    <name evidence="1" type="ORF">J437_LFUL017995</name>
</gene>
<dbReference type="Proteomes" id="UP000792457">
    <property type="component" value="Unassembled WGS sequence"/>
</dbReference>
<proteinExistence type="predicted"/>
<keyword evidence="2" id="KW-1185">Reference proteome</keyword>
<sequence length="98" mass="10785">MAFPYMEDISGTDDIFADSSTETVKENVTHECFSVDELPTDDGFICGFKSSCKETASSSANAAHGSVVAIRIIEDYYNCNFKAVLILEDTMLIELLIE</sequence>
<organism evidence="1 2">
    <name type="scientific">Ladona fulva</name>
    <name type="common">Scarce chaser dragonfly</name>
    <name type="synonym">Libellula fulva</name>
    <dbReference type="NCBI Taxonomy" id="123851"/>
    <lineage>
        <taxon>Eukaryota</taxon>
        <taxon>Metazoa</taxon>
        <taxon>Ecdysozoa</taxon>
        <taxon>Arthropoda</taxon>
        <taxon>Hexapoda</taxon>
        <taxon>Insecta</taxon>
        <taxon>Pterygota</taxon>
        <taxon>Palaeoptera</taxon>
        <taxon>Odonata</taxon>
        <taxon>Epiprocta</taxon>
        <taxon>Anisoptera</taxon>
        <taxon>Libelluloidea</taxon>
        <taxon>Libellulidae</taxon>
        <taxon>Ladona</taxon>
    </lineage>
</organism>
<reference evidence="1" key="2">
    <citation type="submission" date="2017-10" db="EMBL/GenBank/DDBJ databases">
        <title>Ladona fulva Genome sequencing and assembly.</title>
        <authorList>
            <person name="Murali S."/>
            <person name="Richards S."/>
            <person name="Bandaranaike D."/>
            <person name="Bellair M."/>
            <person name="Blankenburg K."/>
            <person name="Chao H."/>
            <person name="Dinh H."/>
            <person name="Doddapaneni H."/>
            <person name="Dugan-Rocha S."/>
            <person name="Elkadiri S."/>
            <person name="Gnanaolivu R."/>
            <person name="Hernandez B."/>
            <person name="Skinner E."/>
            <person name="Javaid M."/>
            <person name="Lee S."/>
            <person name="Li M."/>
            <person name="Ming W."/>
            <person name="Munidasa M."/>
            <person name="Muniz J."/>
            <person name="Nguyen L."/>
            <person name="Hughes D."/>
            <person name="Osuji N."/>
            <person name="Pu L.-L."/>
            <person name="Puazo M."/>
            <person name="Qu C."/>
            <person name="Quiroz J."/>
            <person name="Raj R."/>
            <person name="Weissenberger G."/>
            <person name="Xin Y."/>
            <person name="Zou X."/>
            <person name="Han Y."/>
            <person name="Worley K."/>
            <person name="Muzny D."/>
            <person name="Gibbs R."/>
        </authorList>
    </citation>
    <scope>NUCLEOTIDE SEQUENCE</scope>
    <source>
        <strain evidence="1">Sampled in the wild</strain>
    </source>
</reference>
<comment type="caution">
    <text evidence="1">The sequence shown here is derived from an EMBL/GenBank/DDBJ whole genome shotgun (WGS) entry which is preliminary data.</text>
</comment>
<evidence type="ECO:0000313" key="2">
    <source>
        <dbReference type="Proteomes" id="UP000792457"/>
    </source>
</evidence>
<name>A0A8K0PC70_LADFU</name>
<dbReference type="AlphaFoldDB" id="A0A8K0PC70"/>